<evidence type="ECO:0000313" key="8">
    <source>
        <dbReference type="Proteomes" id="UP000320762"/>
    </source>
</evidence>
<dbReference type="Gene3D" id="1.50.10.20">
    <property type="match status" value="2"/>
</dbReference>
<feature type="domain" description="Squalene cyclase C-terminal" evidence="5">
    <location>
        <begin position="381"/>
        <end position="695"/>
    </location>
</feature>
<organism evidence="7 8">
    <name type="scientific">Schizophyllum amplum</name>
    <dbReference type="NCBI Taxonomy" id="97359"/>
    <lineage>
        <taxon>Eukaryota</taxon>
        <taxon>Fungi</taxon>
        <taxon>Dikarya</taxon>
        <taxon>Basidiomycota</taxon>
        <taxon>Agaricomycotina</taxon>
        <taxon>Agaricomycetes</taxon>
        <taxon>Agaricomycetidae</taxon>
        <taxon>Agaricales</taxon>
        <taxon>Schizophyllaceae</taxon>
        <taxon>Schizophyllum</taxon>
    </lineage>
</organism>
<evidence type="ECO:0000313" key="7">
    <source>
        <dbReference type="EMBL" id="TRM65287.1"/>
    </source>
</evidence>
<keyword evidence="8" id="KW-1185">Reference proteome</keyword>
<dbReference type="InterPro" id="IPR008930">
    <property type="entry name" value="Terpenoid_cyclase/PrenylTrfase"/>
</dbReference>
<accession>A0A550CKL4</accession>
<dbReference type="EC" id="5.4.99.-" evidence="4"/>
<dbReference type="Proteomes" id="UP000320762">
    <property type="component" value="Unassembled WGS sequence"/>
</dbReference>
<name>A0A550CKL4_9AGAR</name>
<evidence type="ECO:0000259" key="6">
    <source>
        <dbReference type="Pfam" id="PF13249"/>
    </source>
</evidence>
<reference evidence="7 8" key="1">
    <citation type="journal article" date="2019" name="New Phytol.">
        <title>Comparative genomics reveals unique wood-decay strategies and fruiting body development in the Schizophyllaceae.</title>
        <authorList>
            <person name="Almasi E."/>
            <person name="Sahu N."/>
            <person name="Krizsan K."/>
            <person name="Balint B."/>
            <person name="Kovacs G.M."/>
            <person name="Kiss B."/>
            <person name="Cseklye J."/>
            <person name="Drula E."/>
            <person name="Henrissat B."/>
            <person name="Nagy I."/>
            <person name="Chovatia M."/>
            <person name="Adam C."/>
            <person name="LaButti K."/>
            <person name="Lipzen A."/>
            <person name="Riley R."/>
            <person name="Grigoriev I.V."/>
            <person name="Nagy L.G."/>
        </authorList>
    </citation>
    <scope>NUCLEOTIDE SEQUENCE [LARGE SCALE GENOMIC DNA]</scope>
    <source>
        <strain evidence="7 8">NL-1724</strain>
    </source>
</reference>
<dbReference type="GO" id="GO:0016740">
    <property type="term" value="F:transferase activity"/>
    <property type="evidence" value="ECO:0007669"/>
    <property type="project" value="UniProtKB-KW"/>
</dbReference>
<dbReference type="GO" id="GO:0005811">
    <property type="term" value="C:lipid droplet"/>
    <property type="evidence" value="ECO:0007669"/>
    <property type="project" value="InterPro"/>
</dbReference>
<evidence type="ECO:0000256" key="1">
    <source>
        <dbReference type="ARBA" id="ARBA00009755"/>
    </source>
</evidence>
<dbReference type="InterPro" id="IPR032696">
    <property type="entry name" value="SQ_cyclase_C"/>
</dbReference>
<dbReference type="InterPro" id="IPR032697">
    <property type="entry name" value="SQ_cyclase_N"/>
</dbReference>
<dbReference type="FunFam" id="1.50.10.20:FF:000002">
    <property type="entry name" value="Terpene cyclase/mutase family member"/>
    <property type="match status" value="1"/>
</dbReference>
<feature type="domain" description="Squalene cyclase N-terminal" evidence="6">
    <location>
        <begin position="81"/>
        <end position="352"/>
    </location>
</feature>
<evidence type="ECO:0000256" key="3">
    <source>
        <dbReference type="ARBA" id="ARBA00023235"/>
    </source>
</evidence>
<dbReference type="GO" id="GO:0000250">
    <property type="term" value="F:lanosterol synthase activity"/>
    <property type="evidence" value="ECO:0007669"/>
    <property type="project" value="TreeGrafter"/>
</dbReference>
<dbReference type="AlphaFoldDB" id="A0A550CKL4"/>
<evidence type="ECO:0000256" key="2">
    <source>
        <dbReference type="ARBA" id="ARBA00022737"/>
    </source>
</evidence>
<evidence type="ECO:0000259" key="5">
    <source>
        <dbReference type="Pfam" id="PF13243"/>
    </source>
</evidence>
<dbReference type="STRING" id="97359.A0A550CKL4"/>
<evidence type="ECO:0000256" key="4">
    <source>
        <dbReference type="RuleBase" id="RU362003"/>
    </source>
</evidence>
<dbReference type="InterPro" id="IPR018333">
    <property type="entry name" value="Squalene_cyclase"/>
</dbReference>
<dbReference type="OrthoDB" id="21502at2759"/>
<comment type="similarity">
    <text evidence="1 4">Belongs to the terpene cyclase/mutase family.</text>
</comment>
<dbReference type="SUPFAM" id="SSF48239">
    <property type="entry name" value="Terpenoid cyclases/Protein prenyltransferases"/>
    <property type="match status" value="2"/>
</dbReference>
<dbReference type="Pfam" id="PF13243">
    <property type="entry name" value="SQHop_cyclase_C"/>
    <property type="match status" value="1"/>
</dbReference>
<dbReference type="EMBL" id="VDMD01000005">
    <property type="protein sequence ID" value="TRM65287.1"/>
    <property type="molecule type" value="Genomic_DNA"/>
</dbReference>
<dbReference type="PANTHER" id="PTHR11764">
    <property type="entry name" value="TERPENE CYCLASE/MUTASE FAMILY MEMBER"/>
    <property type="match status" value="1"/>
</dbReference>
<comment type="caution">
    <text evidence="7">The sequence shown here is derived from an EMBL/GenBank/DDBJ whole genome shotgun (WGS) entry which is preliminary data.</text>
</comment>
<dbReference type="PANTHER" id="PTHR11764:SF20">
    <property type="entry name" value="LANOSTEROL SYNTHASE"/>
    <property type="match status" value="1"/>
</dbReference>
<dbReference type="SFLD" id="SFLDG01016">
    <property type="entry name" value="Prenyltransferase_Like_2"/>
    <property type="match status" value="1"/>
</dbReference>
<dbReference type="CDD" id="cd02892">
    <property type="entry name" value="SQCY_1"/>
    <property type="match status" value="1"/>
</dbReference>
<keyword evidence="3 4" id="KW-0413">Isomerase</keyword>
<keyword evidence="7" id="KW-0808">Transferase</keyword>
<keyword evidence="2" id="KW-0677">Repeat</keyword>
<gene>
    <name evidence="7" type="ORF">BD626DRAFT_488281</name>
</gene>
<proteinExistence type="inferred from homology"/>
<dbReference type="Gene3D" id="6.20.120.20">
    <property type="match status" value="1"/>
</dbReference>
<dbReference type="NCBIfam" id="TIGR01787">
    <property type="entry name" value="squalene_cyclas"/>
    <property type="match status" value="1"/>
</dbReference>
<dbReference type="GO" id="GO:0006696">
    <property type="term" value="P:ergosterol biosynthetic process"/>
    <property type="evidence" value="ECO:0007669"/>
    <property type="project" value="TreeGrafter"/>
</dbReference>
<dbReference type="Pfam" id="PF13249">
    <property type="entry name" value="SQHop_cyclase_N"/>
    <property type="match status" value="1"/>
</dbReference>
<sequence>MYNRVDVPHSGEQPFTDYSRWRLLVNDGGRHTWHYLETDEECEKWPMNEVDKFWMGIPLNLPTLPKPNNFFEAARNGMQFYKHLQAHDGHWPGEYGGPMFLLPGVVIGSYVSGMTFKDAERREMIRYLINLAKEDGGWGLHIEGQSTVFGTGLNYVALRLLGVDAEHPTCVKARSTLHKLGGCAAIPAWGKFWLSLLNVYDWEGVNPVPPELWLLPEFLPFHPSKWWIHVRQPYLAMSYLYGVRFKMPTNDLTLALRNELYTEDYYRIHWPAQRNNIAAVDLYSPHSKIYDFINVVLTTYGSCPFPPLLNAGVNRAYELIVMEDENTSYQTLAPVNKMFNLVARFHREGKESDAWKQHEIKRHDFMWLGPEGMRICGTNGSQLWDIAFITQACVETGLAELEENKECMKKALEWLEGGQILDHPKHYKTAYRKGTKGAWGFSTKEQGYLVTDCTAEGMKSVMYLQNHLDYTPKLVSDERLRWPVDRLLTMQNRGGGYASYEVIRGPQWMELLNPAEVFGNIMVEYCYPECTTSVVTALSHFRSLYPNYRANEIDRTIRYAIEYIHDAQTPEGGWVGSWGICFTYAAMFATESLSLVGETYETSSYAKRACEFLLSHQRADGGWGESYKSCEQSRWVEHEQTQHPIERAARLVMSRQNPDGSWPQEAIEGVFNKTCAISYPNFKFAFPIWMLGKAQKYLDGLKALGTINGSGTLHANGH</sequence>
<dbReference type="GO" id="GO:0016104">
    <property type="term" value="P:triterpenoid biosynthetic process"/>
    <property type="evidence" value="ECO:0007669"/>
    <property type="project" value="InterPro"/>
</dbReference>
<protein>
    <recommendedName>
        <fullName evidence="4">Terpene cyclase/mutase family member</fullName>
        <ecNumber evidence="4">5.4.99.-</ecNumber>
    </recommendedName>
</protein>